<evidence type="ECO:0000313" key="2">
    <source>
        <dbReference type="EMBL" id="AHF74912.1"/>
    </source>
</evidence>
<protein>
    <submittedName>
        <fullName evidence="2">Type III secretion apparatus SpaM</fullName>
    </submittedName>
</protein>
<evidence type="ECO:0000313" key="3">
    <source>
        <dbReference type="Proteomes" id="UP000019025"/>
    </source>
</evidence>
<dbReference type="AlphaFoldDB" id="W0HQW6"/>
<dbReference type="STRING" id="2342.SOPEG_3745"/>
<sequence length="153" mass="18350">MPLIRDIERLSARCELCYRTLTATLAALVRQRETLASRLKTLGEQQWTVARQTALVRPQGVVDRSAMMLHQQRLMALREESRRLADRQRQMEQAVLALDKQQREALGQRRAWQRKREKYDGWLERQRHANRLMQLYRQETETEEMMTWNRSQG</sequence>
<reference evidence="2 3" key="1">
    <citation type="journal article" date="2014" name="Genome Biol. Evol.">
        <title>Genome degeneration and adaptation in a nascent stage of symbiosis.</title>
        <authorList>
            <person name="Oakeson K.F."/>
            <person name="Gil R."/>
            <person name="Clayton A.L."/>
            <person name="Dunn D.M."/>
            <person name="von Niederhausern A.C."/>
            <person name="Hamil C."/>
            <person name="Aoyagi A."/>
            <person name="Duval B."/>
            <person name="Baca A."/>
            <person name="Silva F.J."/>
            <person name="Vallier A."/>
            <person name="Jackson D.G."/>
            <person name="Latorre A."/>
            <person name="Weiss R.B."/>
            <person name="Heddi A."/>
            <person name="Moya A."/>
            <person name="Dale C."/>
        </authorList>
    </citation>
    <scope>NUCLEOTIDE SEQUENCE [LARGE SCALE GENOMIC DNA]</scope>
    <source>
        <strain evidence="3">none</strain>
    </source>
</reference>
<keyword evidence="3" id="KW-1185">Reference proteome</keyword>
<proteinExistence type="predicted"/>
<dbReference type="EMBL" id="CP006568">
    <property type="protein sequence ID" value="AHF74912.1"/>
    <property type="molecule type" value="Genomic_DNA"/>
</dbReference>
<dbReference type="KEGG" id="pes:SOPEG_3745"/>
<feature type="coiled-coil region" evidence="1">
    <location>
        <begin position="74"/>
        <end position="104"/>
    </location>
</feature>
<dbReference type="PATRIC" id="fig|2342.5.peg.4109"/>
<keyword evidence="1" id="KW-0175">Coiled coil</keyword>
<accession>W0HQW6</accession>
<dbReference type="Proteomes" id="UP000019025">
    <property type="component" value="Chromosome"/>
</dbReference>
<evidence type="ECO:0000256" key="1">
    <source>
        <dbReference type="SAM" id="Coils"/>
    </source>
</evidence>
<name>W0HQW6_9GAMM</name>
<organism evidence="2 3">
    <name type="scientific">Candidatus Sodalis pierantonii str. SOPE</name>
    <dbReference type="NCBI Taxonomy" id="2342"/>
    <lineage>
        <taxon>Bacteria</taxon>
        <taxon>Pseudomonadati</taxon>
        <taxon>Pseudomonadota</taxon>
        <taxon>Gammaproteobacteria</taxon>
        <taxon>Enterobacterales</taxon>
        <taxon>Bruguierivoracaceae</taxon>
        <taxon>Sodalis</taxon>
    </lineage>
</organism>
<dbReference type="HOGENOM" id="CLU_1709911_0_0_6"/>
<dbReference type="InterPro" id="IPR002954">
    <property type="entry name" value="Salm_SPAgM"/>
</dbReference>
<gene>
    <name evidence="2" type="primary">spaM</name>
    <name evidence="2" type="ORF">SOPEG_3745</name>
</gene>
<dbReference type="Pfam" id="PF02090">
    <property type="entry name" value="SPAM"/>
    <property type="match status" value="1"/>
</dbReference>